<proteinExistence type="predicted"/>
<sequence length="108" mass="11722">MGSPTGAAMAVEASRAELFEALLQDCVVQQTTLWLKQPAFLVNGTFVLIHFHASALAWLANFEQWCGDAATTQATTTARQCGVSTATTAGLEYRVRDRGNCLIRGRFI</sequence>
<organism evidence="1 2">
    <name type="scientific">Cyanidiococcus yangmingshanensis</name>
    <dbReference type="NCBI Taxonomy" id="2690220"/>
    <lineage>
        <taxon>Eukaryota</taxon>
        <taxon>Rhodophyta</taxon>
        <taxon>Bangiophyceae</taxon>
        <taxon>Cyanidiales</taxon>
        <taxon>Cyanidiaceae</taxon>
        <taxon>Cyanidiococcus</taxon>
    </lineage>
</organism>
<accession>A0A7J7IRI1</accession>
<dbReference type="EMBL" id="VWRR01000001">
    <property type="protein sequence ID" value="KAF6005164.1"/>
    <property type="molecule type" value="Genomic_DNA"/>
</dbReference>
<keyword evidence="2" id="KW-1185">Reference proteome</keyword>
<gene>
    <name evidence="1" type="ORF">F1559_001732</name>
</gene>
<evidence type="ECO:0000313" key="1">
    <source>
        <dbReference type="EMBL" id="KAF6005164.1"/>
    </source>
</evidence>
<name>A0A7J7IRI1_9RHOD</name>
<dbReference type="AlphaFoldDB" id="A0A7J7IRI1"/>
<protein>
    <submittedName>
        <fullName evidence="1">Uncharacterized protein</fullName>
    </submittedName>
</protein>
<evidence type="ECO:0000313" key="2">
    <source>
        <dbReference type="Proteomes" id="UP000530660"/>
    </source>
</evidence>
<comment type="caution">
    <text evidence="1">The sequence shown here is derived from an EMBL/GenBank/DDBJ whole genome shotgun (WGS) entry which is preliminary data.</text>
</comment>
<dbReference type="Proteomes" id="UP000530660">
    <property type="component" value="Unassembled WGS sequence"/>
</dbReference>
<reference evidence="1 2" key="1">
    <citation type="journal article" date="2020" name="J. Phycol.">
        <title>Comparative genome analysis reveals Cyanidiococcus gen. nov., a new extremophilic red algal genus sister to Cyanidioschyzon (Cyanidioschyzonaceae, Rhodophyta).</title>
        <authorList>
            <person name="Liu S.-L."/>
            <person name="Chiang Y.-R."/>
            <person name="Yoon H.S."/>
            <person name="Fu H.-Y."/>
        </authorList>
    </citation>
    <scope>NUCLEOTIDE SEQUENCE [LARGE SCALE GENOMIC DNA]</scope>
    <source>
        <strain evidence="1 2">THAL066</strain>
    </source>
</reference>